<keyword evidence="1" id="KW-0472">Membrane</keyword>
<keyword evidence="1" id="KW-0812">Transmembrane</keyword>
<evidence type="ECO:0000313" key="2">
    <source>
        <dbReference type="EMBL" id="NOT34803.1"/>
    </source>
</evidence>
<accession>A0A849SM09</accession>
<dbReference type="Proteomes" id="UP000580839">
    <property type="component" value="Unassembled WGS sequence"/>
</dbReference>
<dbReference type="EMBL" id="JABFRW010000147">
    <property type="protein sequence ID" value="NOT34803.1"/>
    <property type="molecule type" value="Genomic_DNA"/>
</dbReference>
<name>A0A849SM09_UNCEI</name>
<proteinExistence type="predicted"/>
<evidence type="ECO:0000313" key="3">
    <source>
        <dbReference type="Proteomes" id="UP000580839"/>
    </source>
</evidence>
<organism evidence="2 3">
    <name type="scientific">Eiseniibacteriota bacterium</name>
    <dbReference type="NCBI Taxonomy" id="2212470"/>
    <lineage>
        <taxon>Bacteria</taxon>
        <taxon>Candidatus Eiseniibacteriota</taxon>
    </lineage>
</organism>
<gene>
    <name evidence="2" type="ORF">HOP12_11615</name>
</gene>
<feature type="transmembrane region" description="Helical" evidence="1">
    <location>
        <begin position="9"/>
        <end position="28"/>
    </location>
</feature>
<feature type="transmembrane region" description="Helical" evidence="1">
    <location>
        <begin position="103"/>
        <end position="127"/>
    </location>
</feature>
<feature type="transmembrane region" description="Helical" evidence="1">
    <location>
        <begin position="194"/>
        <end position="223"/>
    </location>
</feature>
<evidence type="ECO:0008006" key="4">
    <source>
        <dbReference type="Google" id="ProtNLM"/>
    </source>
</evidence>
<feature type="transmembrane region" description="Helical" evidence="1">
    <location>
        <begin position="378"/>
        <end position="399"/>
    </location>
</feature>
<keyword evidence="1" id="KW-1133">Transmembrane helix</keyword>
<feature type="transmembrane region" description="Helical" evidence="1">
    <location>
        <begin position="235"/>
        <end position="255"/>
    </location>
</feature>
<sequence>MTRHRNRSVVWSLGGALLLVTLLVPIWWGAHGQYPWDIDNIAPGSVLKALAARFAPGWHAQYGPIPYYFTAAAYAPVLAVFKLTGELGTPSSSYPWGFRHPEVAMTLLVVTARLVTVLFALALVGMLARHSSGDPDRPAEPAARRPWLAPLIALASPLFIYYARTSNPELHYLFWLWLACHFAESPHASRFKLASAAAAAAFAVATKDMAIAPAAGVLAYAAWRAKDVGRGPERLFSVVLVAVGFALGYAVAWNLPWNLSGWREHFEYVTGAGVDPRRYDANLMGTLQLVWHYLRETDVAFGWPARVGIVAALVMRVSWRGLGARVLACALYLPTAIAIGYARPRFLLPFLLLAWPLGMRGIDAGLERLAAAGPVRRVVIAALVALALIGGPRLSLVMLDDPRLRMERWIAREVPSNTTIEIGGSPRFQARVPARYPLIHTWDDSLRAHPRGPRGEIVLISSVDRYSFETDPVLGPVWWDSLAGSAGRGRYTLRARFGPGPLANGLNVLPVAPTVEAWGR</sequence>
<protein>
    <recommendedName>
        <fullName evidence="4">Glycosyltransferase RgtA/B/C/D-like domain-containing protein</fullName>
    </recommendedName>
</protein>
<dbReference type="AlphaFoldDB" id="A0A849SM09"/>
<feature type="transmembrane region" description="Helical" evidence="1">
    <location>
        <begin position="301"/>
        <end position="319"/>
    </location>
</feature>
<comment type="caution">
    <text evidence="2">The sequence shown here is derived from an EMBL/GenBank/DDBJ whole genome shotgun (WGS) entry which is preliminary data.</text>
</comment>
<reference evidence="2 3" key="1">
    <citation type="submission" date="2020-04" db="EMBL/GenBank/DDBJ databases">
        <title>Metagenomic profiling of ammonia- and methane-oxidizing microorganisms in a Dutch drinking water treatment plant.</title>
        <authorList>
            <person name="Poghosyan L."/>
            <person name="Leucker S."/>
        </authorList>
    </citation>
    <scope>NUCLEOTIDE SEQUENCE [LARGE SCALE GENOMIC DNA]</scope>
    <source>
        <strain evidence="2">S-RSF-IL-03</strain>
    </source>
</reference>
<feature type="transmembrane region" description="Helical" evidence="1">
    <location>
        <begin position="147"/>
        <end position="163"/>
    </location>
</feature>
<feature type="transmembrane region" description="Helical" evidence="1">
    <location>
        <begin position="331"/>
        <end position="358"/>
    </location>
</feature>
<evidence type="ECO:0000256" key="1">
    <source>
        <dbReference type="SAM" id="Phobius"/>
    </source>
</evidence>